<protein>
    <submittedName>
        <fullName evidence="1">Uncharacterized protein</fullName>
    </submittedName>
</protein>
<dbReference type="OrthoDB" id="9978224at2"/>
<dbReference type="HOGENOM" id="CLU_1710826_0_0_11"/>
<evidence type="ECO:0000313" key="1">
    <source>
        <dbReference type="EMBL" id="ACV10053.1"/>
    </source>
</evidence>
<organism evidence="1 2">
    <name type="scientific">Jonesia denitrificans (strain ATCC 14870 / DSM 20603 / BCRC 15368 / CIP 55.134 / JCM 11481 / NBRC 15587 / NCTC 10816 / Prevot 55134)</name>
    <name type="common">Listeria denitrificans</name>
    <dbReference type="NCBI Taxonomy" id="471856"/>
    <lineage>
        <taxon>Bacteria</taxon>
        <taxon>Bacillati</taxon>
        <taxon>Actinomycetota</taxon>
        <taxon>Actinomycetes</taxon>
        <taxon>Micrococcales</taxon>
        <taxon>Jonesiaceae</taxon>
        <taxon>Jonesia</taxon>
    </lineage>
</organism>
<sequence>MTLFSTKVYKNTTVYDRSYTAKWNTKKKTFTVTASAVPGYVKPVHTLSKQIRTNAPFTSVTVSAANEKRIRTFNKNADRSGQRATVCEPLTSKKAACAYMYLGNNAIDVLTFNIAPRGKGYIIGTVSSDRYTPEELGLSGQSDVTELLGELTK</sequence>
<reference evidence="1 2" key="1">
    <citation type="journal article" date="2009" name="Stand. Genomic Sci.">
        <title>Complete genome sequence of Jonesia denitrificans type strain (Prevot 55134).</title>
        <authorList>
            <person name="Pukall R."/>
            <person name="Gehrich-Schroter G."/>
            <person name="Lapidus A."/>
            <person name="Nolan M."/>
            <person name="Glavina Del Rio T."/>
            <person name="Lucas S."/>
            <person name="Chen F."/>
            <person name="Tice H."/>
            <person name="Pitluck S."/>
            <person name="Cheng J.F."/>
            <person name="Copeland A."/>
            <person name="Saunders E."/>
            <person name="Brettin T."/>
            <person name="Detter J.C."/>
            <person name="Bruce D."/>
            <person name="Goodwin L."/>
            <person name="Pati A."/>
            <person name="Ivanova N."/>
            <person name="Mavromatis K."/>
            <person name="Ovchinnikova G."/>
            <person name="Chen A."/>
            <person name="Palaniappan K."/>
            <person name="Land M."/>
            <person name="Hauser L."/>
            <person name="Chang Y.J."/>
            <person name="Jeffries C.D."/>
            <person name="Chain P."/>
            <person name="Goker M."/>
            <person name="Bristow J."/>
            <person name="Eisen J.A."/>
            <person name="Markowitz V."/>
            <person name="Hugenholtz P."/>
            <person name="Kyrpides N.C."/>
            <person name="Klenk H.P."/>
            <person name="Han C."/>
        </authorList>
    </citation>
    <scope>NUCLEOTIDE SEQUENCE [LARGE SCALE GENOMIC DNA]</scope>
    <source>
        <strain evidence="2">ATCC 14870 / DSM 20603 / BCRC 15368 / CIP 55.134 / JCM 11481 / NBRC 15587 / NCTC 10816 / Prevot 55134</strain>
    </source>
</reference>
<name>C7R2R2_JONDD</name>
<dbReference type="AlphaFoldDB" id="C7R2R2"/>
<dbReference type="EMBL" id="CP001706">
    <property type="protein sequence ID" value="ACV10053.1"/>
    <property type="molecule type" value="Genomic_DNA"/>
</dbReference>
<dbReference type="KEGG" id="jde:Jden_2421"/>
<evidence type="ECO:0000313" key="2">
    <source>
        <dbReference type="Proteomes" id="UP000000628"/>
    </source>
</evidence>
<proteinExistence type="predicted"/>
<accession>C7R2R2</accession>
<dbReference type="Proteomes" id="UP000000628">
    <property type="component" value="Chromosome"/>
</dbReference>
<dbReference type="STRING" id="471856.Jden_2421"/>
<keyword evidence="2" id="KW-1185">Reference proteome</keyword>
<gene>
    <name evidence="1" type="ordered locus">Jden_2421</name>
</gene>
<dbReference type="RefSeq" id="WP_015772664.1">
    <property type="nucleotide sequence ID" value="NC_013174.1"/>
</dbReference>